<proteinExistence type="predicted"/>
<feature type="transmembrane region" description="Helical" evidence="1">
    <location>
        <begin position="72"/>
        <end position="94"/>
    </location>
</feature>
<evidence type="ECO:0000313" key="2">
    <source>
        <dbReference type="EMBL" id="CAH8353727.1"/>
    </source>
</evidence>
<comment type="caution">
    <text evidence="2">The sequence shown here is derived from an EMBL/GenBank/DDBJ whole genome shotgun (WGS) entry which is preliminary data.</text>
</comment>
<keyword evidence="3" id="KW-1185">Reference proteome</keyword>
<accession>A0ABC8K5B8</accession>
<dbReference type="Proteomes" id="UP001642260">
    <property type="component" value="Unassembled WGS sequence"/>
</dbReference>
<name>A0ABC8K5B8_ERUVS</name>
<dbReference type="EMBL" id="CAKOAT010185266">
    <property type="protein sequence ID" value="CAH8353727.1"/>
    <property type="molecule type" value="Genomic_DNA"/>
</dbReference>
<evidence type="ECO:0000256" key="1">
    <source>
        <dbReference type="SAM" id="Phobius"/>
    </source>
</evidence>
<keyword evidence="1" id="KW-1133">Transmembrane helix</keyword>
<gene>
    <name evidence="2" type="ORF">ERUC_LOCUS19482</name>
</gene>
<keyword evidence="1" id="KW-0812">Transmembrane</keyword>
<organism evidence="2 3">
    <name type="scientific">Eruca vesicaria subsp. sativa</name>
    <name type="common">Garden rocket</name>
    <name type="synonym">Eruca sativa</name>
    <dbReference type="NCBI Taxonomy" id="29727"/>
    <lineage>
        <taxon>Eukaryota</taxon>
        <taxon>Viridiplantae</taxon>
        <taxon>Streptophyta</taxon>
        <taxon>Embryophyta</taxon>
        <taxon>Tracheophyta</taxon>
        <taxon>Spermatophyta</taxon>
        <taxon>Magnoliopsida</taxon>
        <taxon>eudicotyledons</taxon>
        <taxon>Gunneridae</taxon>
        <taxon>Pentapetalae</taxon>
        <taxon>rosids</taxon>
        <taxon>malvids</taxon>
        <taxon>Brassicales</taxon>
        <taxon>Brassicaceae</taxon>
        <taxon>Brassiceae</taxon>
        <taxon>Eruca</taxon>
    </lineage>
</organism>
<dbReference type="AlphaFoldDB" id="A0ABC8K5B8"/>
<protein>
    <submittedName>
        <fullName evidence="2">Uncharacterized protein</fullName>
    </submittedName>
</protein>
<evidence type="ECO:0000313" key="3">
    <source>
        <dbReference type="Proteomes" id="UP001642260"/>
    </source>
</evidence>
<reference evidence="2 3" key="1">
    <citation type="submission" date="2022-03" db="EMBL/GenBank/DDBJ databases">
        <authorList>
            <person name="Macdonald S."/>
            <person name="Ahmed S."/>
            <person name="Newling K."/>
        </authorList>
    </citation>
    <scope>NUCLEOTIDE SEQUENCE [LARGE SCALE GENOMIC DNA]</scope>
</reference>
<sequence>MYGRDPWGGPLEINAADSITEDDRSHSNLQELDHSTLPRPLDATQQSWLLGPPMRKKKKYVDLGCILVSHKIFLWTLGTLLVTTFLAGSITMIVRHVLPHHKHEKPQLDNYTIKKYIQLLRNSANLEKLRQAKEAISAVFPLSPSLWLE</sequence>
<keyword evidence="1" id="KW-0472">Membrane</keyword>